<dbReference type="AlphaFoldDB" id="A0A3M0JWN1"/>
<accession>A0A3M0JWN1</accession>
<evidence type="ECO:0000313" key="2">
    <source>
        <dbReference type="Proteomes" id="UP000269221"/>
    </source>
</evidence>
<evidence type="ECO:0000313" key="1">
    <source>
        <dbReference type="EMBL" id="RMC05462.1"/>
    </source>
</evidence>
<dbReference type="Proteomes" id="UP000269221">
    <property type="component" value="Unassembled WGS sequence"/>
</dbReference>
<dbReference type="STRING" id="333673.A0A3M0JWN1"/>
<organism evidence="1 2">
    <name type="scientific">Hirundo rustica rustica</name>
    <dbReference type="NCBI Taxonomy" id="333673"/>
    <lineage>
        <taxon>Eukaryota</taxon>
        <taxon>Metazoa</taxon>
        <taxon>Chordata</taxon>
        <taxon>Craniata</taxon>
        <taxon>Vertebrata</taxon>
        <taxon>Euteleostomi</taxon>
        <taxon>Archelosauria</taxon>
        <taxon>Archosauria</taxon>
        <taxon>Dinosauria</taxon>
        <taxon>Saurischia</taxon>
        <taxon>Theropoda</taxon>
        <taxon>Coelurosauria</taxon>
        <taxon>Aves</taxon>
        <taxon>Neognathae</taxon>
        <taxon>Neoaves</taxon>
        <taxon>Telluraves</taxon>
        <taxon>Australaves</taxon>
        <taxon>Passeriformes</taxon>
        <taxon>Sylvioidea</taxon>
        <taxon>Hirundinidae</taxon>
        <taxon>Hirundo</taxon>
    </lineage>
</organism>
<keyword evidence="2" id="KW-1185">Reference proteome</keyword>
<protein>
    <submittedName>
        <fullName evidence="1">Uncharacterized protein</fullName>
    </submittedName>
</protein>
<proteinExistence type="predicted"/>
<dbReference type="OrthoDB" id="416454at2759"/>
<sequence>MFELLRAVNPLSEVSVSTKSSLIEKLRMIAPWPPQGDVVFISTSDGYQNVPLGAVKKDTRRSDTDSGIECTLSKFVDDTKPSGVAGTTEGQDDFQGNLDKPEKWAHKNLMSFNNIKCKMLHLREVLRGSG</sequence>
<reference evidence="1 2" key="1">
    <citation type="submission" date="2018-07" db="EMBL/GenBank/DDBJ databases">
        <title>A high quality draft genome assembly of the barn swallow (H. rustica rustica).</title>
        <authorList>
            <person name="Formenti G."/>
            <person name="Chiara M."/>
            <person name="Poveda L."/>
            <person name="Francoijs K.-J."/>
            <person name="Bonisoli-Alquati A."/>
            <person name="Canova L."/>
            <person name="Gianfranceschi L."/>
            <person name="Horner D.S."/>
            <person name="Saino N."/>
        </authorList>
    </citation>
    <scope>NUCLEOTIDE SEQUENCE [LARGE SCALE GENOMIC DNA]</scope>
    <source>
        <strain evidence="1">Chelidonia</strain>
        <tissue evidence="1">Blood</tissue>
    </source>
</reference>
<dbReference type="EMBL" id="QRBI01000123">
    <property type="protein sequence ID" value="RMC05462.1"/>
    <property type="molecule type" value="Genomic_DNA"/>
</dbReference>
<comment type="caution">
    <text evidence="1">The sequence shown here is derived from an EMBL/GenBank/DDBJ whole genome shotgun (WGS) entry which is preliminary data.</text>
</comment>
<name>A0A3M0JWN1_HIRRU</name>
<gene>
    <name evidence="1" type="ORF">DUI87_18655</name>
</gene>